<sequence length="98" mass="11059">MAASDEVSVPPQDRVRGDDQVERPQSGARQLVEERSQEGAVRRGDAWPVDLPLQDRQLVAQRQYFDVLVGVAHWKQPYEGEDARHGEVGQSQQHDRSA</sequence>
<feature type="compositionally biased region" description="Basic and acidic residues" evidence="1">
    <location>
        <begin position="13"/>
        <end position="22"/>
    </location>
</feature>
<dbReference type="EMBL" id="JARHTQ010000061">
    <property type="protein sequence ID" value="MDF2261491.1"/>
    <property type="molecule type" value="Genomic_DNA"/>
</dbReference>
<feature type="region of interest" description="Disordered" evidence="1">
    <location>
        <begin position="77"/>
        <end position="98"/>
    </location>
</feature>
<comment type="caution">
    <text evidence="2">The sequence shown here is derived from an EMBL/GenBank/DDBJ whole genome shotgun (WGS) entry which is preliminary data.</text>
</comment>
<dbReference type="Proteomes" id="UP001220022">
    <property type="component" value="Unassembled WGS sequence"/>
</dbReference>
<protein>
    <submittedName>
        <fullName evidence="2">Uncharacterized protein</fullName>
    </submittedName>
</protein>
<evidence type="ECO:0000313" key="2">
    <source>
        <dbReference type="EMBL" id="MDF2261491.1"/>
    </source>
</evidence>
<name>A0ABT5ZCB4_9ACTN</name>
<proteinExistence type="predicted"/>
<accession>A0ABT5ZCB4</accession>
<dbReference type="RefSeq" id="WP_275823176.1">
    <property type="nucleotide sequence ID" value="NZ_BAAANM010000054.1"/>
</dbReference>
<evidence type="ECO:0000313" key="3">
    <source>
        <dbReference type="Proteomes" id="UP001220022"/>
    </source>
</evidence>
<feature type="compositionally biased region" description="Basic and acidic residues" evidence="1">
    <location>
        <begin position="31"/>
        <end position="45"/>
    </location>
</feature>
<reference evidence="2 3" key="1">
    <citation type="submission" date="2023-03" db="EMBL/GenBank/DDBJ databases">
        <title>Draft genome sequence of type strain Streptomyces ferralitis JCM 14344.</title>
        <authorList>
            <person name="Klaysubun C."/>
            <person name="Duangmal K."/>
        </authorList>
    </citation>
    <scope>NUCLEOTIDE SEQUENCE [LARGE SCALE GENOMIC DNA]</scope>
    <source>
        <strain evidence="2 3">JCM 14344</strain>
    </source>
</reference>
<feature type="region of interest" description="Disordered" evidence="1">
    <location>
        <begin position="1"/>
        <end position="45"/>
    </location>
</feature>
<organism evidence="2 3">
    <name type="scientific">Streptantibioticus ferralitis</name>
    <dbReference type="NCBI Taxonomy" id="236510"/>
    <lineage>
        <taxon>Bacteria</taxon>
        <taxon>Bacillati</taxon>
        <taxon>Actinomycetota</taxon>
        <taxon>Actinomycetes</taxon>
        <taxon>Kitasatosporales</taxon>
        <taxon>Streptomycetaceae</taxon>
        <taxon>Streptantibioticus</taxon>
    </lineage>
</organism>
<keyword evidence="3" id="KW-1185">Reference proteome</keyword>
<gene>
    <name evidence="2" type="ORF">P2L57_39005</name>
</gene>
<evidence type="ECO:0000256" key="1">
    <source>
        <dbReference type="SAM" id="MobiDB-lite"/>
    </source>
</evidence>